<evidence type="ECO:0000259" key="2">
    <source>
        <dbReference type="SMART" id="SM00666"/>
    </source>
</evidence>
<dbReference type="InterPro" id="IPR000270">
    <property type="entry name" value="PB1_dom"/>
</dbReference>
<organism evidence="3 4">
    <name type="scientific">Cinchona calisaya</name>
    <dbReference type="NCBI Taxonomy" id="153742"/>
    <lineage>
        <taxon>Eukaryota</taxon>
        <taxon>Viridiplantae</taxon>
        <taxon>Streptophyta</taxon>
        <taxon>Embryophyta</taxon>
        <taxon>Tracheophyta</taxon>
        <taxon>Spermatophyta</taxon>
        <taxon>Magnoliopsida</taxon>
        <taxon>eudicotyledons</taxon>
        <taxon>Gunneridae</taxon>
        <taxon>Pentapetalae</taxon>
        <taxon>asterids</taxon>
        <taxon>lamiids</taxon>
        <taxon>Gentianales</taxon>
        <taxon>Rubiaceae</taxon>
        <taxon>Cinchonoideae</taxon>
        <taxon>Cinchoneae</taxon>
        <taxon>Cinchona</taxon>
    </lineage>
</organism>
<dbReference type="AlphaFoldDB" id="A0ABD3AFP2"/>
<accession>A0ABD3AFP2</accession>
<name>A0ABD3AFP2_9GENT</name>
<dbReference type="SUPFAM" id="SSF54277">
    <property type="entry name" value="CAD &amp; PB1 domains"/>
    <property type="match status" value="1"/>
</dbReference>
<evidence type="ECO:0000313" key="4">
    <source>
        <dbReference type="Proteomes" id="UP001630127"/>
    </source>
</evidence>
<comment type="caution">
    <text evidence="3">The sequence shown here is derived from an EMBL/GenBank/DDBJ whole genome shotgun (WGS) entry which is preliminary data.</text>
</comment>
<evidence type="ECO:0000313" key="3">
    <source>
        <dbReference type="EMBL" id="KAL3529999.1"/>
    </source>
</evidence>
<dbReference type="PANTHER" id="PTHR31066">
    <property type="entry name" value="OS05G0427100 PROTEIN-RELATED"/>
    <property type="match status" value="1"/>
</dbReference>
<evidence type="ECO:0000256" key="1">
    <source>
        <dbReference type="SAM" id="MobiDB-lite"/>
    </source>
</evidence>
<sequence>MQDFPGITMLTPIVPILGFFCREPGPDHYQFRIELAAIAIHKFNEDLDDKYQFDELLIANLRGFGLHSTYFITFQVTKKKNNTVEGKVGALTTFQAKQPDEDLDALVSVVNDDDVTNMMEEYDKLGAGDGFTRLRIFLFSHCDQDGSVHFVDGDERDNERRYVDALNSLNESPEYRRNQFTDTQFIGPLDDAHVAVAEQFFNQMSLEGGLQNQRNTEMPMPPINLRQLRIPTLMSGQPQQPVTQWSMELESGDHSTCL</sequence>
<proteinExistence type="predicted"/>
<dbReference type="Proteomes" id="UP001630127">
    <property type="component" value="Unassembled WGS sequence"/>
</dbReference>
<dbReference type="Pfam" id="PF00564">
    <property type="entry name" value="PB1"/>
    <property type="match status" value="1"/>
</dbReference>
<dbReference type="SMART" id="SM00666">
    <property type="entry name" value="PB1"/>
    <property type="match status" value="1"/>
</dbReference>
<dbReference type="InterPro" id="IPR053198">
    <property type="entry name" value="Gynoecium_Dev_Regulator"/>
</dbReference>
<feature type="domain" description="PB1" evidence="2">
    <location>
        <begin position="46"/>
        <end position="139"/>
    </location>
</feature>
<feature type="region of interest" description="Disordered" evidence="1">
    <location>
        <begin position="235"/>
        <end position="258"/>
    </location>
</feature>
<feature type="compositionally biased region" description="Polar residues" evidence="1">
    <location>
        <begin position="235"/>
        <end position="246"/>
    </location>
</feature>
<dbReference type="EMBL" id="JBJUIK010000004">
    <property type="protein sequence ID" value="KAL3529999.1"/>
    <property type="molecule type" value="Genomic_DNA"/>
</dbReference>
<dbReference type="PANTHER" id="PTHR31066:SF85">
    <property type="entry name" value="OS02G0809100 PROTEIN"/>
    <property type="match status" value="1"/>
</dbReference>
<reference evidence="3 4" key="1">
    <citation type="submission" date="2024-11" db="EMBL/GenBank/DDBJ databases">
        <title>A near-complete genome assembly of Cinchona calisaya.</title>
        <authorList>
            <person name="Lian D.C."/>
            <person name="Zhao X.W."/>
            <person name="Wei L."/>
        </authorList>
    </citation>
    <scope>NUCLEOTIDE SEQUENCE [LARGE SCALE GENOMIC DNA]</scope>
    <source>
        <tissue evidence="3">Nenye</tissue>
    </source>
</reference>
<protein>
    <recommendedName>
        <fullName evidence="2">PB1 domain-containing protein</fullName>
    </recommendedName>
</protein>
<keyword evidence="4" id="KW-1185">Reference proteome</keyword>
<gene>
    <name evidence="3" type="ORF">ACH5RR_009321</name>
</gene>